<dbReference type="EMBL" id="HG793141">
    <property type="protein sequence ID" value="CRL22763.1"/>
    <property type="molecule type" value="Genomic_DNA"/>
</dbReference>
<accession>A0A0G4P8W4</accession>
<evidence type="ECO:0000313" key="2">
    <source>
        <dbReference type="Proteomes" id="UP000053732"/>
    </source>
</evidence>
<sequence>MYKFGTLKLNVIPEPVRLDVAVKNGLGGADGVDSPK</sequence>
<name>A0A0G4P8W4_PENC3</name>
<keyword evidence="2" id="KW-1185">Reference proteome</keyword>
<protein>
    <submittedName>
        <fullName evidence="1">Str. FM013</fullName>
    </submittedName>
</protein>
<gene>
    <name evidence="1" type="ORF">PCAMFM013_S008g000192</name>
</gene>
<dbReference type="AlphaFoldDB" id="A0A0G4P8W4"/>
<organism evidence="1 2">
    <name type="scientific">Penicillium camemberti (strain FM 013)</name>
    <dbReference type="NCBI Taxonomy" id="1429867"/>
    <lineage>
        <taxon>Eukaryota</taxon>
        <taxon>Fungi</taxon>
        <taxon>Dikarya</taxon>
        <taxon>Ascomycota</taxon>
        <taxon>Pezizomycotina</taxon>
        <taxon>Eurotiomycetes</taxon>
        <taxon>Eurotiomycetidae</taxon>
        <taxon>Eurotiales</taxon>
        <taxon>Aspergillaceae</taxon>
        <taxon>Penicillium</taxon>
    </lineage>
</organism>
<reference evidence="1 2" key="1">
    <citation type="journal article" date="2014" name="Nat. Commun.">
        <title>Multiple recent horizontal transfers of a large genomic region in cheese making fungi.</title>
        <authorList>
            <person name="Cheeseman K."/>
            <person name="Ropars J."/>
            <person name="Renault P."/>
            <person name="Dupont J."/>
            <person name="Gouzy J."/>
            <person name="Branca A."/>
            <person name="Abraham A.L."/>
            <person name="Ceppi M."/>
            <person name="Conseiller E."/>
            <person name="Debuchy R."/>
            <person name="Malagnac F."/>
            <person name="Goarin A."/>
            <person name="Silar P."/>
            <person name="Lacoste S."/>
            <person name="Sallet E."/>
            <person name="Bensimon A."/>
            <person name="Giraud T."/>
            <person name="Brygoo Y."/>
        </authorList>
    </citation>
    <scope>NUCLEOTIDE SEQUENCE [LARGE SCALE GENOMIC DNA]</scope>
    <source>
        <strain evidence="2">FM 013</strain>
    </source>
</reference>
<proteinExistence type="predicted"/>
<dbReference type="Proteomes" id="UP000053732">
    <property type="component" value="Unassembled WGS sequence"/>
</dbReference>
<evidence type="ECO:0000313" key="1">
    <source>
        <dbReference type="EMBL" id="CRL22763.1"/>
    </source>
</evidence>